<gene>
    <name evidence="2" type="ORF">SAMN05661012_05872</name>
    <name evidence="3" type="ORF">SR876_00480</name>
</gene>
<protein>
    <submittedName>
        <fullName evidence="2">Peptidase family S41</fullName>
    </submittedName>
    <submittedName>
        <fullName evidence="3">S41 family peptidase</fullName>
    </submittedName>
</protein>
<dbReference type="PANTHER" id="PTHR11261">
    <property type="entry name" value="INTERPHOTORECEPTOR RETINOID-BINDING PROTEIN"/>
    <property type="match status" value="1"/>
</dbReference>
<organism evidence="2 4">
    <name type="scientific">Chitinophaga sancti</name>
    <dbReference type="NCBI Taxonomy" id="1004"/>
    <lineage>
        <taxon>Bacteria</taxon>
        <taxon>Pseudomonadati</taxon>
        <taxon>Bacteroidota</taxon>
        <taxon>Chitinophagia</taxon>
        <taxon>Chitinophagales</taxon>
        <taxon>Chitinophagaceae</taxon>
        <taxon>Chitinophaga</taxon>
    </lineage>
</organism>
<reference evidence="3 5" key="2">
    <citation type="submission" date="2023-11" db="EMBL/GenBank/DDBJ databases">
        <title>MicrobeMod: A computational toolkit for identifying prokaryotic methylation and restriction-modification with nanopore sequencing.</title>
        <authorList>
            <person name="Crits-Christoph A."/>
            <person name="Kang S.C."/>
            <person name="Lee H."/>
            <person name="Ostrov N."/>
        </authorList>
    </citation>
    <scope>NUCLEOTIDE SEQUENCE [LARGE SCALE GENOMIC DNA]</scope>
    <source>
        <strain evidence="3 5">ATCC 23090</strain>
    </source>
</reference>
<dbReference type="AlphaFoldDB" id="A0A1K1SQV4"/>
<dbReference type="SUPFAM" id="SSF52096">
    <property type="entry name" value="ClpP/crotonase"/>
    <property type="match status" value="1"/>
</dbReference>
<dbReference type="OrthoDB" id="5480566at2"/>
<dbReference type="STRING" id="1004.SAMN05661012_05872"/>
<dbReference type="Pfam" id="PF03572">
    <property type="entry name" value="Peptidase_S41"/>
    <property type="match status" value="1"/>
</dbReference>
<accession>A0A1K1SQV4</accession>
<dbReference type="RefSeq" id="WP_083571860.1">
    <property type="nucleotide sequence ID" value="NZ_CP139972.1"/>
</dbReference>
<name>A0A1K1SQV4_9BACT</name>
<dbReference type="InterPro" id="IPR005151">
    <property type="entry name" value="Tail-specific_protease"/>
</dbReference>
<dbReference type="EMBL" id="FPIZ01000028">
    <property type="protein sequence ID" value="SFW86261.1"/>
    <property type="molecule type" value="Genomic_DNA"/>
</dbReference>
<dbReference type="Gene3D" id="3.90.226.10">
    <property type="entry name" value="2-enoyl-CoA Hydratase, Chain A, domain 1"/>
    <property type="match status" value="1"/>
</dbReference>
<sequence>MNKTISITLFLFFSINNFIISQSLNTFNLSEMRDDIDTLVKSIEDTHINPYYKYSKTDFYSDVRVLKKQLKYPLNTVDFYLLIQPLIAKLEDGHTDIKPPIHLYNQSNPAVLPYIIKLSPSKPYIISSQYSLPLSKQLPDGAEIISINNVPARKIVNDIINLNTGETRAFRADFGANYFDFYLQSLYKTNGTYRISYLHNNRKKDVIIKGIPQQEFSKLLKHYNDSASNTPSPENVYYSLKLLPEIKTALFDFRSFEDLDRFNVFIDSAFAVIKKNEIKNIIIDIRKNSGGDSDIGDEFIQYLAKTPFRQYDKVIEKHSRLLKKRLLDHRIGKILTKEDSIFLNKSEGLLDTEVYEDIPLKNTPFRFDGNVYVLTSSYTFSSAADFAQCIKHYKLGKIIGEETGGLIVSYGDIVTSHLPHTQLVFTISSKLYYNIGADKNDWNGVNPDLKIPADKAMDYALKLIHFIPNH</sequence>
<dbReference type="EMBL" id="CP140154">
    <property type="protein sequence ID" value="WQG89953.1"/>
    <property type="molecule type" value="Genomic_DNA"/>
</dbReference>
<feature type="domain" description="Tail specific protease" evidence="1">
    <location>
        <begin position="274"/>
        <end position="452"/>
    </location>
</feature>
<reference evidence="2 4" key="1">
    <citation type="submission" date="2016-11" db="EMBL/GenBank/DDBJ databases">
        <authorList>
            <person name="Jaros S."/>
            <person name="Januszkiewicz K."/>
            <person name="Wedrychowicz H."/>
        </authorList>
    </citation>
    <scope>NUCLEOTIDE SEQUENCE [LARGE SCALE GENOMIC DNA]</scope>
    <source>
        <strain evidence="2 4">DSM 784</strain>
    </source>
</reference>
<dbReference type="PANTHER" id="PTHR11261:SF3">
    <property type="entry name" value="RETINOL-BINDING PROTEIN 3"/>
    <property type="match status" value="1"/>
</dbReference>
<dbReference type="GO" id="GO:0008236">
    <property type="term" value="F:serine-type peptidase activity"/>
    <property type="evidence" value="ECO:0007669"/>
    <property type="project" value="InterPro"/>
</dbReference>
<evidence type="ECO:0000313" key="4">
    <source>
        <dbReference type="Proteomes" id="UP000183788"/>
    </source>
</evidence>
<dbReference type="Proteomes" id="UP001326715">
    <property type="component" value="Chromosome"/>
</dbReference>
<dbReference type="InterPro" id="IPR029045">
    <property type="entry name" value="ClpP/crotonase-like_dom_sf"/>
</dbReference>
<keyword evidence="5" id="KW-1185">Reference proteome</keyword>
<proteinExistence type="predicted"/>
<evidence type="ECO:0000313" key="3">
    <source>
        <dbReference type="EMBL" id="WQG89953.1"/>
    </source>
</evidence>
<evidence type="ECO:0000313" key="5">
    <source>
        <dbReference type="Proteomes" id="UP001326715"/>
    </source>
</evidence>
<dbReference type="Proteomes" id="UP000183788">
    <property type="component" value="Unassembled WGS sequence"/>
</dbReference>
<dbReference type="SMART" id="SM00245">
    <property type="entry name" value="TSPc"/>
    <property type="match status" value="1"/>
</dbReference>
<evidence type="ECO:0000313" key="2">
    <source>
        <dbReference type="EMBL" id="SFW86261.1"/>
    </source>
</evidence>
<evidence type="ECO:0000259" key="1">
    <source>
        <dbReference type="SMART" id="SM00245"/>
    </source>
</evidence>
<dbReference type="GO" id="GO:0006508">
    <property type="term" value="P:proteolysis"/>
    <property type="evidence" value="ECO:0007669"/>
    <property type="project" value="InterPro"/>
</dbReference>